<comment type="caution">
    <text evidence="3">The sequence shown here is derived from an EMBL/GenBank/DDBJ whole genome shotgun (WGS) entry which is preliminary data.</text>
</comment>
<evidence type="ECO:0000313" key="3">
    <source>
        <dbReference type="EMBL" id="EFE93962.1"/>
    </source>
</evidence>
<dbReference type="InterPro" id="IPR046461">
    <property type="entry name" value="TerL_ATPase"/>
</dbReference>
<feature type="domain" description="Terminase large subunit-like ATPase" evidence="1">
    <location>
        <begin position="178"/>
        <end position="354"/>
    </location>
</feature>
<dbReference type="PANTHER" id="PTHR41287">
    <property type="match status" value="1"/>
</dbReference>
<dbReference type="Pfam" id="PF03354">
    <property type="entry name" value="TerL_ATPase"/>
    <property type="match status" value="1"/>
</dbReference>
<dbReference type="NCBIfam" id="TIGR01558">
    <property type="entry name" value="sm_term_P27"/>
    <property type="match status" value="1"/>
</dbReference>
<dbReference type="AlphaFoldDB" id="D4E8A9"/>
<dbReference type="PANTHER" id="PTHR41287:SF1">
    <property type="entry name" value="PROTEIN YMFN"/>
    <property type="match status" value="1"/>
</dbReference>
<dbReference type="RefSeq" id="WP_004964889.1">
    <property type="nucleotide sequence ID" value="NZ_GG753567.1"/>
</dbReference>
<dbReference type="Proteomes" id="UP000005723">
    <property type="component" value="Unassembled WGS sequence"/>
</dbReference>
<sequence length="669" mass="74266">MTVLLDGMGVLTVADTFALERLCDIYADILQLRNTITDEGRTYTVQTEGGFLIKANPAVSMLADADRRFKSYLVEFGLTPAARSKVNVNGGKKKRTRSTSSLAPDPATQYALDVTEGKILAGPDIRNACKRHLNDLADGESRGLFWDVDAVSRVIDFFAKVLKLNGGEHEGAPFILLPWQAFVVGSIFGWKRANGSRRFRTAYVESGKGSGKSPLSAGIGLYCLMADKEPRAEVYAAATKKDQAMILFRDAVAMVNQSPALSQRIDPSGGAGKEWNLAFLQTGSFFRPISSDDGQSGPRPHCALIDEVHEHKDNKAVEMMRAGTKGRRQALIFMITNSGHDKTSVCYEYHQYGKQLAAGQKTNDAFFAFICSLDEGDDPFKDESCWAKANPSMGHTFQPEYLREQVEDARGMPSKESLVRRLNFCEWVDAENPWIGGDVWMACEKTFDIAELQGRMCYGGLDLSGKRDLTALSLYFPEIRTAFVEFWTPKDTLLDRARNDRVPYDAWVREEYVHAPVGSVIDYGSVSKRIAQLAALFDMQSIAFDRYHMDYLEPELIDEGITVPLVPHGQGFGKSKESGLWMPHSIELLEKLIIDKKITILFNPCLRWNAANAVTESDKSENRVFSKRRSNGRIDGVVALAMSVGAAEDIQEDDGDLEGFFDDPIIVGI</sequence>
<dbReference type="InterPro" id="IPR027417">
    <property type="entry name" value="P-loop_NTPase"/>
</dbReference>
<protein>
    <submittedName>
        <fullName evidence="3">Phage terminase, small subunit, P27 family</fullName>
    </submittedName>
</protein>
<keyword evidence="4" id="KW-1185">Reference proteome</keyword>
<dbReference type="STRING" id="667129.HMPREF0758_4412"/>
<dbReference type="OrthoDB" id="9760250at2"/>
<dbReference type="InterPro" id="IPR006448">
    <property type="entry name" value="Phage_term_ssu_P27"/>
</dbReference>
<proteinExistence type="predicted"/>
<feature type="domain" description="Terminase large subunit-like endonuclease" evidence="2">
    <location>
        <begin position="362"/>
        <end position="647"/>
    </location>
</feature>
<dbReference type="Pfam" id="PF20441">
    <property type="entry name" value="TerL_nuclease"/>
    <property type="match status" value="1"/>
</dbReference>
<dbReference type="Pfam" id="PF05119">
    <property type="entry name" value="Terminase_4"/>
    <property type="match status" value="1"/>
</dbReference>
<evidence type="ECO:0000259" key="1">
    <source>
        <dbReference type="Pfam" id="PF03354"/>
    </source>
</evidence>
<dbReference type="Gene3D" id="3.40.50.300">
    <property type="entry name" value="P-loop containing nucleotide triphosphate hydrolases"/>
    <property type="match status" value="1"/>
</dbReference>
<evidence type="ECO:0000313" key="4">
    <source>
        <dbReference type="Proteomes" id="UP000005723"/>
    </source>
</evidence>
<gene>
    <name evidence="3" type="ORF">HMPREF0758_4412</name>
</gene>
<dbReference type="GO" id="GO:0004519">
    <property type="term" value="F:endonuclease activity"/>
    <property type="evidence" value="ECO:0007669"/>
    <property type="project" value="InterPro"/>
</dbReference>
<dbReference type="EMBL" id="ADBY01000057">
    <property type="protein sequence ID" value="EFE93962.1"/>
    <property type="molecule type" value="Genomic_DNA"/>
</dbReference>
<reference evidence="3 4" key="1">
    <citation type="submission" date="2010-01" db="EMBL/GenBank/DDBJ databases">
        <authorList>
            <person name="Muzny D."/>
            <person name="Qin X."/>
            <person name="Deng J."/>
            <person name="Jiang H."/>
            <person name="Liu Y."/>
            <person name="Qu J."/>
            <person name="Song X.-Z."/>
            <person name="Zhang L."/>
            <person name="Thornton R."/>
            <person name="Coyle M."/>
            <person name="Francisco L."/>
            <person name="Jackson L."/>
            <person name="Javaid M."/>
            <person name="Korchina V."/>
            <person name="Kovar C."/>
            <person name="Mata R."/>
            <person name="Mathew T."/>
            <person name="Ngo R."/>
            <person name="Nguyen L."/>
            <person name="Nguyen N."/>
            <person name="Okwuonu G."/>
            <person name="Ongeri F."/>
            <person name="Pham C."/>
            <person name="Simmons D."/>
            <person name="Wilczek-Boney K."/>
            <person name="Hale W."/>
            <person name="Jakkamsetti A."/>
            <person name="Pham P."/>
            <person name="Ruth R."/>
            <person name="San Lucas F."/>
            <person name="Warren J."/>
            <person name="Zhang J."/>
            <person name="Zhao Z."/>
            <person name="Zhou C."/>
            <person name="Zhu D."/>
            <person name="Lee S."/>
            <person name="Bess C."/>
            <person name="Blankenburg K."/>
            <person name="Forbes L."/>
            <person name="Fu Q."/>
            <person name="Gubbala S."/>
            <person name="Hirani K."/>
            <person name="Jayaseelan J.C."/>
            <person name="Lara F."/>
            <person name="Munidasa M."/>
            <person name="Palculict T."/>
            <person name="Patil S."/>
            <person name="Pu L.-L."/>
            <person name="Saada N."/>
            <person name="Tang L."/>
            <person name="Weissenberger G."/>
            <person name="Zhu Y."/>
            <person name="Hemphill L."/>
            <person name="Shang Y."/>
            <person name="Youmans B."/>
            <person name="Ayvaz T."/>
            <person name="Ross M."/>
            <person name="Santibanez J."/>
            <person name="Aqrawi P."/>
            <person name="Gross S."/>
            <person name="Joshi V."/>
            <person name="Fowler G."/>
            <person name="Nazareth L."/>
            <person name="Reid J."/>
            <person name="Worley K."/>
            <person name="Petrosino J."/>
            <person name="Highlander S."/>
            <person name="Gibbs R."/>
        </authorList>
    </citation>
    <scope>NUCLEOTIDE SEQUENCE [LARGE SCALE GENOMIC DNA]</scope>
    <source>
        <strain evidence="3 4">DSM 4582</strain>
    </source>
</reference>
<dbReference type="HOGENOM" id="CLU_026632_6_0_6"/>
<evidence type="ECO:0000259" key="2">
    <source>
        <dbReference type="Pfam" id="PF20441"/>
    </source>
</evidence>
<accession>D4E8A9</accession>
<name>D4E8A9_SEROD</name>
<organism evidence="3 4">
    <name type="scientific">Serratia odorifera DSM 4582</name>
    <dbReference type="NCBI Taxonomy" id="667129"/>
    <lineage>
        <taxon>Bacteria</taxon>
        <taxon>Pseudomonadati</taxon>
        <taxon>Pseudomonadota</taxon>
        <taxon>Gammaproteobacteria</taxon>
        <taxon>Enterobacterales</taxon>
        <taxon>Yersiniaceae</taxon>
        <taxon>Serratia</taxon>
    </lineage>
</organism>
<dbReference type="InterPro" id="IPR046462">
    <property type="entry name" value="TerL_nuclease"/>
</dbReference>
<dbReference type="InterPro" id="IPR005021">
    <property type="entry name" value="Terminase_largesu-like"/>
</dbReference>